<feature type="compositionally biased region" description="Polar residues" evidence="1">
    <location>
        <begin position="140"/>
        <end position="153"/>
    </location>
</feature>
<dbReference type="Proteomes" id="UP000054771">
    <property type="component" value="Unassembled WGS sequence"/>
</dbReference>
<evidence type="ECO:0000313" key="2">
    <source>
        <dbReference type="EMBL" id="CEN62520.1"/>
    </source>
</evidence>
<feature type="compositionally biased region" description="Acidic residues" evidence="1">
    <location>
        <begin position="112"/>
        <end position="123"/>
    </location>
</feature>
<sequence>MTTTSTFPFSTMEAPLVEDSMEMASPYPGHADDFEIDIDVMEDQASNPDKDMTAADEYMDNSHSGNYNHDDSPDEDMVDDTAEPSMIDADEYRETNQNLEMQDEEGKPYEAEMLEDEYDEDIDAPVPEHEQEVPTLLGHSENQQSTAADTLTNDKVVDEDGANEPSFETEVKHLSEIQTGEQHYQEHAVDDTKEQQQADEPEPETTRSEVGYTEELATHHIQGEQGEVETTCDGPRPDGFEKPLNAEKEKDDSEPAQTTFDDPNVHSDGEQQLSEQTYKEAEQEHESSEYPPLHPVKVYYQENEMSLFPPREGDSTETFFLENEGLAYGSFEKLFESCREVLQDHIHENEVLVVDIDPLNMQISEDSRETDKITLKQIVDVYLHLCHNDGVEGSEALYLTLGTKLTITAELSDLFLASSEGKGLSEIQPWETYPDEADGDSAELNETAQEPYPQEPQDTLDTPDNEADEAHETRSTLGSQDVSNPEKTEPAAGTAENVEHDVVATTVHEADTEGNASVDNDSSRVGSHDIEEQNTESTGTVEPLPPTDMPEEQSGAGDEATDPYYGETNEDEYYYHDDATQHEEEVQVDAIEFLDSEEQVVRGHTDNFSEEPTEEYQDLERNYHESHISEDITGDDALRDNEAVSVDKLQTQDSNKETESILKISPSTLEPQEAPPLLDHSLGTAEDLLESAGNDSKADVEIDQTGDADEPEGLGENDEHTPGLPADENEAADLPFDDEDYLNLGFEEDHDDFDEENITASPSHVSVKRTREPEDELDLPESPTPEAKRSRSS</sequence>
<dbReference type="OrthoDB" id="5339076at2759"/>
<dbReference type="AlphaFoldDB" id="A0A0U5HLM5"/>
<name>A0A0U5HLM5_ASPCI</name>
<organism evidence="2 3">
    <name type="scientific">Aspergillus calidoustus</name>
    <dbReference type="NCBI Taxonomy" id="454130"/>
    <lineage>
        <taxon>Eukaryota</taxon>
        <taxon>Fungi</taxon>
        <taxon>Dikarya</taxon>
        <taxon>Ascomycota</taxon>
        <taxon>Pezizomycotina</taxon>
        <taxon>Eurotiomycetes</taxon>
        <taxon>Eurotiomycetidae</taxon>
        <taxon>Eurotiales</taxon>
        <taxon>Aspergillaceae</taxon>
        <taxon>Aspergillus</taxon>
        <taxon>Aspergillus subgen. Nidulantes</taxon>
    </lineage>
</organism>
<feature type="compositionally biased region" description="Basic and acidic residues" evidence="1">
    <location>
        <begin position="573"/>
        <end position="583"/>
    </location>
</feature>
<reference evidence="3" key="1">
    <citation type="journal article" date="2016" name="Genome Announc.">
        <title>Draft genome sequences of fungus Aspergillus calidoustus.</title>
        <authorList>
            <person name="Horn F."/>
            <person name="Linde J."/>
            <person name="Mattern D.J."/>
            <person name="Walther G."/>
            <person name="Guthke R."/>
            <person name="Scherlach K."/>
            <person name="Martin K."/>
            <person name="Brakhage A.A."/>
            <person name="Petzke L."/>
            <person name="Valiante V."/>
        </authorList>
    </citation>
    <scope>NUCLEOTIDE SEQUENCE [LARGE SCALE GENOMIC DNA]</scope>
    <source>
        <strain evidence="3">SF006504</strain>
    </source>
</reference>
<protein>
    <submittedName>
        <fullName evidence="2">Uncharacterized protein</fullName>
    </submittedName>
</protein>
<dbReference type="OMA" id="RLCHNDG"/>
<dbReference type="STRING" id="454130.A0A0U5HLM5"/>
<dbReference type="InterPro" id="IPR018822">
    <property type="entry name" value="UPF0646"/>
</dbReference>
<feature type="compositionally biased region" description="Acidic residues" evidence="1">
    <location>
        <begin position="608"/>
        <end position="617"/>
    </location>
</feature>
<feature type="compositionally biased region" description="Basic and acidic residues" evidence="1">
    <location>
        <begin position="183"/>
        <end position="196"/>
    </location>
</feature>
<proteinExistence type="predicted"/>
<feature type="region of interest" description="Disordered" evidence="1">
    <location>
        <begin position="448"/>
        <end position="583"/>
    </location>
</feature>
<feature type="compositionally biased region" description="Basic and acidic residues" evidence="1">
    <location>
        <begin position="277"/>
        <end position="288"/>
    </location>
</feature>
<dbReference type="EMBL" id="CDMC01000007">
    <property type="protein sequence ID" value="CEN62520.1"/>
    <property type="molecule type" value="Genomic_DNA"/>
</dbReference>
<accession>A0A0U5HLM5</accession>
<feature type="compositionally biased region" description="Acidic residues" evidence="1">
    <location>
        <begin position="701"/>
        <end position="716"/>
    </location>
</feature>
<keyword evidence="3" id="KW-1185">Reference proteome</keyword>
<feature type="compositionally biased region" description="Basic and acidic residues" evidence="1">
    <location>
        <begin position="235"/>
        <end position="253"/>
    </location>
</feature>
<feature type="compositionally biased region" description="Acidic residues" evidence="1">
    <location>
        <begin position="72"/>
        <end position="82"/>
    </location>
</feature>
<gene>
    <name evidence="2" type="ORF">ASPCAL09154</name>
</gene>
<evidence type="ECO:0000256" key="1">
    <source>
        <dbReference type="SAM" id="MobiDB-lite"/>
    </source>
</evidence>
<feature type="compositionally biased region" description="Polar residues" evidence="1">
    <location>
        <begin position="514"/>
        <end position="525"/>
    </location>
</feature>
<feature type="region of interest" description="Disordered" evidence="1">
    <location>
        <begin position="596"/>
        <end position="793"/>
    </location>
</feature>
<feature type="compositionally biased region" description="Basic and acidic residues" evidence="1">
    <location>
        <begin position="618"/>
        <end position="642"/>
    </location>
</feature>
<feature type="region of interest" description="Disordered" evidence="1">
    <location>
        <begin position="41"/>
        <end position="293"/>
    </location>
</feature>
<feature type="compositionally biased region" description="Acidic residues" evidence="1">
    <location>
        <begin position="727"/>
        <end position="757"/>
    </location>
</feature>
<dbReference type="Pfam" id="PF10336">
    <property type="entry name" value="DUF2420"/>
    <property type="match status" value="1"/>
</dbReference>
<evidence type="ECO:0000313" key="3">
    <source>
        <dbReference type="Proteomes" id="UP000054771"/>
    </source>
</evidence>